<dbReference type="Proteomes" id="UP000008672">
    <property type="component" value="Unassembled WGS sequence"/>
</dbReference>
<keyword evidence="6" id="KW-0255">Endonuclease</keyword>
<evidence type="ECO:0000259" key="9">
    <source>
        <dbReference type="PROSITE" id="PS50878"/>
    </source>
</evidence>
<dbReference type="Pfam" id="PF17917">
    <property type="entry name" value="RT_RNaseH"/>
    <property type="match status" value="1"/>
</dbReference>
<dbReference type="GO" id="GO:0003964">
    <property type="term" value="F:RNA-directed DNA polymerase activity"/>
    <property type="evidence" value="ECO:0007669"/>
    <property type="project" value="UniProtKB-KW"/>
</dbReference>
<dbReference type="SUPFAM" id="SSF56672">
    <property type="entry name" value="DNA/RNA polymerases"/>
    <property type="match status" value="1"/>
</dbReference>
<dbReference type="STRING" id="7897.ENSLACP00000002519"/>
<dbReference type="PANTHER" id="PTHR37984:SF13">
    <property type="entry name" value="RIBONUCLEASE H"/>
    <property type="match status" value="1"/>
</dbReference>
<dbReference type="PROSITE" id="PS50878">
    <property type="entry name" value="RT_POL"/>
    <property type="match status" value="1"/>
</dbReference>
<keyword evidence="4" id="KW-0548">Nucleotidyltransferase</keyword>
<evidence type="ECO:0000256" key="8">
    <source>
        <dbReference type="ARBA" id="ARBA00022918"/>
    </source>
</evidence>
<reference evidence="10" key="3">
    <citation type="submission" date="2025-09" db="UniProtKB">
        <authorList>
            <consortium name="Ensembl"/>
        </authorList>
    </citation>
    <scope>IDENTIFICATION</scope>
</reference>
<dbReference type="GO" id="GO:0004523">
    <property type="term" value="F:RNA-DNA hybrid ribonuclease activity"/>
    <property type="evidence" value="ECO:0007669"/>
    <property type="project" value="UniProtKB-EC"/>
</dbReference>
<dbReference type="Ensembl" id="ENSLACT00000002539.1">
    <property type="protein sequence ID" value="ENSLACP00000002519.1"/>
    <property type="gene ID" value="ENSLACG00000002249.1"/>
</dbReference>
<dbReference type="InterPro" id="IPR043502">
    <property type="entry name" value="DNA/RNA_pol_sf"/>
</dbReference>
<evidence type="ECO:0000256" key="2">
    <source>
        <dbReference type="ARBA" id="ARBA00012180"/>
    </source>
</evidence>
<keyword evidence="8" id="KW-0695">RNA-directed DNA polymerase</keyword>
<dbReference type="InterPro" id="IPR050951">
    <property type="entry name" value="Retrovirus_Pol_polyprotein"/>
</dbReference>
<keyword evidence="11" id="KW-1185">Reference proteome</keyword>
<evidence type="ECO:0000256" key="1">
    <source>
        <dbReference type="ARBA" id="ARBA00010879"/>
    </source>
</evidence>
<dbReference type="FunFam" id="3.30.70.270:FF:000003">
    <property type="entry name" value="Transposon Ty3-G Gag-Pol polyprotein"/>
    <property type="match status" value="1"/>
</dbReference>
<evidence type="ECO:0000313" key="10">
    <source>
        <dbReference type="Ensembl" id="ENSLACP00000002519.1"/>
    </source>
</evidence>
<keyword evidence="5" id="KW-0540">Nuclease</keyword>
<dbReference type="eggNOG" id="KOG0017">
    <property type="taxonomic scope" value="Eukaryota"/>
</dbReference>
<evidence type="ECO:0000256" key="7">
    <source>
        <dbReference type="ARBA" id="ARBA00022801"/>
    </source>
</evidence>
<dbReference type="EC" id="3.1.26.4" evidence="2"/>
<evidence type="ECO:0000256" key="3">
    <source>
        <dbReference type="ARBA" id="ARBA00022679"/>
    </source>
</evidence>
<name>H2ZYP8_LATCH</name>
<accession>H2ZYP8</accession>
<proteinExistence type="inferred from homology"/>
<dbReference type="Gene3D" id="3.10.20.370">
    <property type="match status" value="1"/>
</dbReference>
<dbReference type="InParanoid" id="H2ZYP8"/>
<evidence type="ECO:0000313" key="11">
    <source>
        <dbReference type="Proteomes" id="UP000008672"/>
    </source>
</evidence>
<keyword evidence="3" id="KW-0808">Transferase</keyword>
<feature type="domain" description="Reverse transcriptase" evidence="9">
    <location>
        <begin position="1"/>
        <end position="66"/>
    </location>
</feature>
<protein>
    <recommendedName>
        <fullName evidence="2">ribonuclease H</fullName>
        <ecNumber evidence="2">3.1.26.4</ecNumber>
    </recommendedName>
</protein>
<keyword evidence="7" id="KW-0378">Hydrolase</keyword>
<dbReference type="InterPro" id="IPR041373">
    <property type="entry name" value="RT_RNaseH"/>
</dbReference>
<sequence>LTDSLLQGIPKVVVYLDDILITGDSEEEHAKNLQEVLKRLASAGLRLKKEKYKFGVSSVVYLGHKIDATGLHPIPEKVQAIVEAPNPKNVSELKSFLGMLQYYAKLMPNLSSIVNTSAPVVSQEHKVEVGKGPTASIRGVKEASAIIKGFEKELFLACDASPYGLGAVLSHKDQEGTDRLIAYASRSLNAAEKNYSQLDKESLSIMFGIQRFHQYVYRRPFTIITDHKSLISIFNPEKATPSMASARIQRWSLKLAAYNYTL</sequence>
<dbReference type="PANTHER" id="PTHR37984">
    <property type="entry name" value="PROTEIN CBG26694"/>
    <property type="match status" value="1"/>
</dbReference>
<dbReference type="AlphaFoldDB" id="H2ZYP8"/>
<dbReference type="FunFam" id="3.10.20.370:FF:000001">
    <property type="entry name" value="Retrovirus-related Pol polyprotein from transposon 17.6-like protein"/>
    <property type="match status" value="1"/>
</dbReference>
<dbReference type="InterPro" id="IPR000477">
    <property type="entry name" value="RT_dom"/>
</dbReference>
<dbReference type="InterPro" id="IPR043128">
    <property type="entry name" value="Rev_trsase/Diguanyl_cyclase"/>
</dbReference>
<organism evidence="10 11">
    <name type="scientific">Latimeria chalumnae</name>
    <name type="common">Coelacanth</name>
    <dbReference type="NCBI Taxonomy" id="7897"/>
    <lineage>
        <taxon>Eukaryota</taxon>
        <taxon>Metazoa</taxon>
        <taxon>Chordata</taxon>
        <taxon>Craniata</taxon>
        <taxon>Vertebrata</taxon>
        <taxon>Euteleostomi</taxon>
        <taxon>Coelacanthiformes</taxon>
        <taxon>Coelacanthidae</taxon>
        <taxon>Latimeria</taxon>
    </lineage>
</organism>
<reference evidence="11" key="1">
    <citation type="submission" date="2011-08" db="EMBL/GenBank/DDBJ databases">
        <title>The draft genome of Latimeria chalumnae.</title>
        <authorList>
            <person name="Di Palma F."/>
            <person name="Alfoldi J."/>
            <person name="Johnson J."/>
            <person name="Berlin A."/>
            <person name="Gnerre S."/>
            <person name="Jaffe D."/>
            <person name="MacCallum I."/>
            <person name="Young S."/>
            <person name="Walker B.J."/>
            <person name="Lander E."/>
            <person name="Lindblad-Toh K."/>
        </authorList>
    </citation>
    <scope>NUCLEOTIDE SEQUENCE [LARGE SCALE GENOMIC DNA]</scope>
    <source>
        <strain evidence="11">Wild caught</strain>
    </source>
</reference>
<dbReference type="OMA" id="DIMICTR"/>
<evidence type="ECO:0000256" key="4">
    <source>
        <dbReference type="ARBA" id="ARBA00022695"/>
    </source>
</evidence>
<reference evidence="10" key="2">
    <citation type="submission" date="2025-08" db="UniProtKB">
        <authorList>
            <consortium name="Ensembl"/>
        </authorList>
    </citation>
    <scope>IDENTIFICATION</scope>
</reference>
<dbReference type="CDD" id="cd09274">
    <property type="entry name" value="RNase_HI_RT_Ty3"/>
    <property type="match status" value="1"/>
</dbReference>
<dbReference type="EMBL" id="AFYH01256990">
    <property type="status" value="NOT_ANNOTATED_CDS"/>
    <property type="molecule type" value="Genomic_DNA"/>
</dbReference>
<comment type="similarity">
    <text evidence="1">Belongs to the beta type-B retroviral polymerase family. HERV class-II K(HML-2) pol subfamily.</text>
</comment>
<evidence type="ECO:0000256" key="5">
    <source>
        <dbReference type="ARBA" id="ARBA00022722"/>
    </source>
</evidence>
<dbReference type="Gene3D" id="3.30.70.270">
    <property type="match status" value="2"/>
</dbReference>
<evidence type="ECO:0000256" key="6">
    <source>
        <dbReference type="ARBA" id="ARBA00022759"/>
    </source>
</evidence>
<dbReference type="Pfam" id="PF00078">
    <property type="entry name" value="RVT_1"/>
    <property type="match status" value="1"/>
</dbReference>
<dbReference type="GeneTree" id="ENSGT01140000282569"/>
<dbReference type="HOGENOM" id="CLU_000384_33_3_1"/>